<evidence type="ECO:0000313" key="3">
    <source>
        <dbReference type="Proteomes" id="UP000317496"/>
    </source>
</evidence>
<organism evidence="2 3">
    <name type="scientific">Ferrovibrio terrae</name>
    <dbReference type="NCBI Taxonomy" id="2594003"/>
    <lineage>
        <taxon>Bacteria</taxon>
        <taxon>Pseudomonadati</taxon>
        <taxon>Pseudomonadota</taxon>
        <taxon>Alphaproteobacteria</taxon>
        <taxon>Rhodospirillales</taxon>
        <taxon>Rhodospirillaceae</taxon>
        <taxon>Ferrovibrio</taxon>
    </lineage>
</organism>
<dbReference type="NCBIfam" id="NF037970">
    <property type="entry name" value="vanZ_1"/>
    <property type="match status" value="1"/>
</dbReference>
<feature type="transmembrane region" description="Helical" evidence="1">
    <location>
        <begin position="140"/>
        <end position="159"/>
    </location>
</feature>
<dbReference type="EMBL" id="CP041636">
    <property type="protein sequence ID" value="QDO97369.1"/>
    <property type="molecule type" value="Genomic_DNA"/>
</dbReference>
<keyword evidence="1" id="KW-0812">Transmembrane</keyword>
<feature type="transmembrane region" description="Helical" evidence="1">
    <location>
        <begin position="40"/>
        <end position="57"/>
    </location>
</feature>
<sequence>MTQRLLPWAIYMTAAILVVIYVNLFPVWQGLSQLAAGRGLTVAPIVAALAVPLLLMIRRRRRWLPVLLALAFAAGGLLLADPLFPAKRIHVAEYMLLAALLRLAAPRSLGAWQRTMVAAMAGALFGMHDEMIQGLLPERTFGLADLAVNACGAAAGALLVQGGSGDDVKPEERLTDLPWPFWAVLFGVVLEAVALPAFRDRALPLWSTAPVLAAAAACFLLPPPRSAALRHVQVLVVVLGVALALYPVVTHVAPLSFR</sequence>
<dbReference type="RefSeq" id="WP_144068350.1">
    <property type="nucleotide sequence ID" value="NZ_CP041636.1"/>
</dbReference>
<keyword evidence="1" id="KW-1133">Transmembrane helix</keyword>
<evidence type="ECO:0000313" key="2">
    <source>
        <dbReference type="EMBL" id="QDO97369.1"/>
    </source>
</evidence>
<dbReference type="KEGG" id="fer:FNB15_08865"/>
<dbReference type="Proteomes" id="UP000317496">
    <property type="component" value="Chromosome"/>
</dbReference>
<feature type="transmembrane region" description="Helical" evidence="1">
    <location>
        <begin position="6"/>
        <end position="28"/>
    </location>
</feature>
<evidence type="ECO:0000256" key="1">
    <source>
        <dbReference type="SAM" id="Phobius"/>
    </source>
</evidence>
<feature type="transmembrane region" description="Helical" evidence="1">
    <location>
        <begin position="234"/>
        <end position="257"/>
    </location>
</feature>
<dbReference type="AlphaFoldDB" id="A0A516H0R0"/>
<protein>
    <submittedName>
        <fullName evidence="2">Uncharacterized protein</fullName>
    </submittedName>
</protein>
<keyword evidence="1" id="KW-0472">Membrane</keyword>
<accession>A0A516H0R0</accession>
<feature type="transmembrane region" description="Helical" evidence="1">
    <location>
        <begin position="179"/>
        <end position="198"/>
    </location>
</feature>
<keyword evidence="3" id="KW-1185">Reference proteome</keyword>
<gene>
    <name evidence="2" type="ORF">FNB15_08865</name>
</gene>
<proteinExistence type="predicted"/>
<feature type="transmembrane region" description="Helical" evidence="1">
    <location>
        <begin position="205"/>
        <end position="222"/>
    </location>
</feature>
<name>A0A516H0R0_9PROT</name>
<reference evidence="2 3" key="1">
    <citation type="submission" date="2019-07" db="EMBL/GenBank/DDBJ databases">
        <title>Genome sequencing for Ferrovibrio sp. K5.</title>
        <authorList>
            <person name="Park S.-J."/>
        </authorList>
    </citation>
    <scope>NUCLEOTIDE SEQUENCE [LARGE SCALE GENOMIC DNA]</scope>
    <source>
        <strain evidence="2 3">K5</strain>
    </source>
</reference>
<feature type="transmembrane region" description="Helical" evidence="1">
    <location>
        <begin position="63"/>
        <end position="80"/>
    </location>
</feature>
<feature type="transmembrane region" description="Helical" evidence="1">
    <location>
        <begin position="89"/>
        <end position="105"/>
    </location>
</feature>